<feature type="region of interest" description="Disordered" evidence="6">
    <location>
        <begin position="32"/>
        <end position="68"/>
    </location>
</feature>
<dbReference type="GO" id="GO:0005652">
    <property type="term" value="C:nuclear lamina"/>
    <property type="evidence" value="ECO:0007669"/>
    <property type="project" value="UniProtKB-SubCell"/>
</dbReference>
<dbReference type="STRING" id="906689.A0A2I0VLK0"/>
<evidence type="ECO:0000313" key="7">
    <source>
        <dbReference type="EMBL" id="PKU64287.1"/>
    </source>
</evidence>
<keyword evidence="1 5" id="KW-0175">Coiled coil</keyword>
<evidence type="ECO:0000256" key="1">
    <source>
        <dbReference type="ARBA" id="ARBA00023054"/>
    </source>
</evidence>
<accession>A0A2I0VLK0</accession>
<comment type="similarity">
    <text evidence="4">Belongs to the CRWN family.</text>
</comment>
<name>A0A2I0VLK0_9ASPA</name>
<protein>
    <submittedName>
        <fullName evidence="7">Nuclear matrix constituent protein 1-like protein</fullName>
    </submittedName>
</protein>
<dbReference type="Proteomes" id="UP000233837">
    <property type="component" value="Unassembled WGS sequence"/>
</dbReference>
<feature type="coiled-coil region" evidence="5">
    <location>
        <begin position="422"/>
        <end position="473"/>
    </location>
</feature>
<dbReference type="GO" id="GO:0006997">
    <property type="term" value="P:nucleus organization"/>
    <property type="evidence" value="ECO:0007669"/>
    <property type="project" value="InterPro"/>
</dbReference>
<comment type="subcellular location">
    <subcellularLocation>
        <location evidence="3">Nucleus lamina</location>
    </subcellularLocation>
</comment>
<reference evidence="7 8" key="2">
    <citation type="journal article" date="2017" name="Nature">
        <title>The Apostasia genome and the evolution of orchids.</title>
        <authorList>
            <person name="Zhang G.Q."/>
            <person name="Liu K.W."/>
            <person name="Li Z."/>
            <person name="Lohaus R."/>
            <person name="Hsiao Y.Y."/>
            <person name="Niu S.C."/>
            <person name="Wang J.Y."/>
            <person name="Lin Y.C."/>
            <person name="Xu Q."/>
            <person name="Chen L.J."/>
            <person name="Yoshida K."/>
            <person name="Fujiwara S."/>
            <person name="Wang Z.W."/>
            <person name="Zhang Y.Q."/>
            <person name="Mitsuda N."/>
            <person name="Wang M."/>
            <person name="Liu G.H."/>
            <person name="Pecoraro L."/>
            <person name="Huang H.X."/>
            <person name="Xiao X.J."/>
            <person name="Lin M."/>
            <person name="Wu X.Y."/>
            <person name="Wu W.L."/>
            <person name="Chen Y.Y."/>
            <person name="Chang S.B."/>
            <person name="Sakamoto S."/>
            <person name="Ohme-Takagi M."/>
            <person name="Yagi M."/>
            <person name="Zeng S.J."/>
            <person name="Shen C.Y."/>
            <person name="Yeh C.M."/>
            <person name="Luo Y.B."/>
            <person name="Tsai W.C."/>
            <person name="Van de Peer Y."/>
            <person name="Liu Z.J."/>
        </authorList>
    </citation>
    <scope>NUCLEOTIDE SEQUENCE [LARGE SCALE GENOMIC DNA]</scope>
    <source>
        <tissue evidence="7">The whole plant</tissue>
    </source>
</reference>
<evidence type="ECO:0000256" key="3">
    <source>
        <dbReference type="ARBA" id="ARBA00024186"/>
    </source>
</evidence>
<keyword evidence="2" id="KW-0539">Nucleus</keyword>
<feature type="coiled-coil region" evidence="5">
    <location>
        <begin position="523"/>
        <end position="564"/>
    </location>
</feature>
<evidence type="ECO:0000256" key="5">
    <source>
        <dbReference type="SAM" id="Coils"/>
    </source>
</evidence>
<feature type="region of interest" description="Disordered" evidence="6">
    <location>
        <begin position="1005"/>
        <end position="1099"/>
    </location>
</feature>
<feature type="region of interest" description="Disordered" evidence="6">
    <location>
        <begin position="802"/>
        <end position="824"/>
    </location>
</feature>
<feature type="coiled-coil region" evidence="5">
    <location>
        <begin position="86"/>
        <end position="148"/>
    </location>
</feature>
<keyword evidence="8" id="KW-1185">Reference proteome</keyword>
<feature type="compositionally biased region" description="Basic and acidic residues" evidence="6">
    <location>
        <begin position="54"/>
        <end position="63"/>
    </location>
</feature>
<dbReference type="EMBL" id="KZ503429">
    <property type="protein sequence ID" value="PKU64287.1"/>
    <property type="molecule type" value="Genomic_DNA"/>
</dbReference>
<dbReference type="PANTHER" id="PTHR31908">
    <property type="entry name" value="PROTEIN CROWDED NUCLEI 4"/>
    <property type="match status" value="1"/>
</dbReference>
<feature type="compositionally biased region" description="Low complexity" evidence="6">
    <location>
        <begin position="1082"/>
        <end position="1095"/>
    </location>
</feature>
<proteinExistence type="inferred from homology"/>
<organism evidence="7 8">
    <name type="scientific">Dendrobium catenatum</name>
    <dbReference type="NCBI Taxonomy" id="906689"/>
    <lineage>
        <taxon>Eukaryota</taxon>
        <taxon>Viridiplantae</taxon>
        <taxon>Streptophyta</taxon>
        <taxon>Embryophyta</taxon>
        <taxon>Tracheophyta</taxon>
        <taxon>Spermatophyta</taxon>
        <taxon>Magnoliopsida</taxon>
        <taxon>Liliopsida</taxon>
        <taxon>Asparagales</taxon>
        <taxon>Orchidaceae</taxon>
        <taxon>Epidendroideae</taxon>
        <taxon>Malaxideae</taxon>
        <taxon>Dendrobiinae</taxon>
        <taxon>Dendrobium</taxon>
    </lineage>
</organism>
<feature type="compositionally biased region" description="Low complexity" evidence="6">
    <location>
        <begin position="1334"/>
        <end position="1343"/>
    </location>
</feature>
<evidence type="ECO:0000313" key="8">
    <source>
        <dbReference type="Proteomes" id="UP000233837"/>
    </source>
</evidence>
<evidence type="ECO:0000256" key="2">
    <source>
        <dbReference type="ARBA" id="ARBA00023242"/>
    </source>
</evidence>
<feature type="region of interest" description="Disordered" evidence="6">
    <location>
        <begin position="1116"/>
        <end position="1198"/>
    </location>
</feature>
<gene>
    <name evidence="7" type="ORF">MA16_Dca005210</name>
</gene>
<feature type="compositionally biased region" description="Basic residues" evidence="6">
    <location>
        <begin position="963"/>
        <end position="981"/>
    </location>
</feature>
<feature type="compositionally biased region" description="Polar residues" evidence="6">
    <location>
        <begin position="1129"/>
        <end position="1142"/>
    </location>
</feature>
<evidence type="ECO:0000256" key="6">
    <source>
        <dbReference type="SAM" id="MobiDB-lite"/>
    </source>
</evidence>
<feature type="compositionally biased region" description="Acidic residues" evidence="6">
    <location>
        <begin position="1324"/>
        <end position="1333"/>
    </location>
</feature>
<feature type="region of interest" description="Disordered" evidence="6">
    <location>
        <begin position="908"/>
        <end position="982"/>
    </location>
</feature>
<feature type="region of interest" description="Disordered" evidence="6">
    <location>
        <begin position="1322"/>
        <end position="1354"/>
    </location>
</feature>
<feature type="coiled-coil region" evidence="5">
    <location>
        <begin position="695"/>
        <end position="753"/>
    </location>
</feature>
<sequence>MFTPQRKGWAGLGLQENGSVVRANPRSSLGGVLGRGKGVVGAEETPVPPPKGLLGDKDGERADIGVGGSGSEDWKRFRESGLLDEKVQLRRDKEVLTGRVSALEIERDECLYNMGLLLIEKNEWSSQIEELRQALAEAQEILKREEAAHIIAVSELEKREDNLKKALGIEKQCVVDLEKALREMRAEVSETKFISENKLANAHALEASLEEKQLQIESKLHAADARLAEANRKNSELDRKLEDLEARERKAQRELSSLHTERKAFENDLSKQRDHLLEWEKELQEKQRRLLDEQRLLNEREERANDLDLILKKKEVEVEEARKKIDVTSSTLKSQEDDYKGVEIKSSNLEKKEKDLMEVEEKLNAREREEIQKLLDEHNAILDAKKQEFELEMAKKRRSFNEEVKNHMDMLGKDKNIVRCKEEQLLKRENALEIEADELKNKEKDIDSKSKALKEWEDSLKTDEKLLQEQRKQVLKDFNEIEASRAKLHNEKIAIEAEVQKVIFEKENLKLTQEEKEHHLKLQKELKLEKDEYQMMMESLEKQKEALRQEREMFERDWEVLDEKRVALEADLKQLCAEREKLEKWRHTEEERLKHEVLEARASMHRELEDLRLKKETFEKIIAQERAGARADIDSERADLSREFELFKHGLEMTGQRKQDDAEKKFQEKKNEFEMWREVELSRIKSSIESNDLEFRRLEMQQKQLLRDKEQFSDQRRKIEADRQEIQKDIDTLLRLSKNLKDQREEFAKERENFLSAAEQCKTCHNCGVPINNVDQLVLQPLGATVDSEEVLLPSLTDGFLEEHAKGGSPDLSHGGPVAGSANSGSQMKRWFQRCASLFKISPRNNVHSPTEDHNETSFGERLDKVAFEDADYEPAPSASFENQMAHVDSGDVVTGELVRVDNAEDDAEASLDGANSSMDIVKIDSDDGSQKTAAVTDGMNNEVEGSSMHAEKDLKPEPSKQGQRHQPNRRAKSAIRRTRSVKAVVEDAKAILGEVYETMVDEKQNDNAKDSQNIPNENPEASVKADRAVTGKRKKRRLREVEPEDSEPLSESVSIGGRPKRQQTSSRPTTPGEKRYNLRRSTVASSAATSHGTSHQTGATNVGKLELLHESNIVEGGQPVSNKGEGGQQESNIEQASNRTECGQPVSYKVEGSRPVSNEVEGSQQENNIFEDGQPENNITEGGLGSERNSFHDPQPSRWFENSEYVLPKDAVDSAMEVQSEKIVQVTKEEKHTFVLFPFVFAYGEGLPSGISNLYKTQEVHDDSIIVKSVKFIEQIQDRKEVDGDNGITVKSTEFIEQIAEDGDEVDGDIDILNNSAEFSEQVAEDGDEVDGDAATATPSDWSSEDEDEYSKKHNASIGKKLWTFFTT</sequence>
<feature type="coiled-coil region" evidence="5">
    <location>
        <begin position="220"/>
        <end position="388"/>
    </location>
</feature>
<evidence type="ECO:0000256" key="4">
    <source>
        <dbReference type="ARBA" id="ARBA00024208"/>
    </source>
</evidence>
<dbReference type="PANTHER" id="PTHR31908:SF11">
    <property type="entry name" value="PROTEIN CROWDED NUCLEI 1"/>
    <property type="match status" value="1"/>
</dbReference>
<feature type="compositionally biased region" description="Basic and acidic residues" evidence="6">
    <location>
        <begin position="950"/>
        <end position="959"/>
    </location>
</feature>
<dbReference type="InterPro" id="IPR040418">
    <property type="entry name" value="CRWN"/>
</dbReference>
<reference evidence="7 8" key="1">
    <citation type="journal article" date="2016" name="Sci. Rep.">
        <title>The Dendrobium catenatum Lindl. genome sequence provides insights into polysaccharide synthase, floral development and adaptive evolution.</title>
        <authorList>
            <person name="Zhang G.Q."/>
            <person name="Xu Q."/>
            <person name="Bian C."/>
            <person name="Tsai W.C."/>
            <person name="Yeh C.M."/>
            <person name="Liu K.W."/>
            <person name="Yoshida K."/>
            <person name="Zhang L.S."/>
            <person name="Chang S.B."/>
            <person name="Chen F."/>
            <person name="Shi Y."/>
            <person name="Su Y.Y."/>
            <person name="Zhang Y.Q."/>
            <person name="Chen L.J."/>
            <person name="Yin Y."/>
            <person name="Lin M."/>
            <person name="Huang H."/>
            <person name="Deng H."/>
            <person name="Wang Z.W."/>
            <person name="Zhu S.L."/>
            <person name="Zhao X."/>
            <person name="Deng C."/>
            <person name="Niu S.C."/>
            <person name="Huang J."/>
            <person name="Wang M."/>
            <person name="Liu G.H."/>
            <person name="Yang H.J."/>
            <person name="Xiao X.J."/>
            <person name="Hsiao Y.Y."/>
            <person name="Wu W.L."/>
            <person name="Chen Y.Y."/>
            <person name="Mitsuda N."/>
            <person name="Ohme-Takagi M."/>
            <person name="Luo Y.B."/>
            <person name="Van de Peer Y."/>
            <person name="Liu Z.J."/>
        </authorList>
    </citation>
    <scope>NUCLEOTIDE SEQUENCE [LARGE SCALE GENOMIC DNA]</scope>
    <source>
        <tissue evidence="7">The whole plant</tissue>
    </source>
</reference>